<protein>
    <submittedName>
        <fullName evidence="1">Uncharacterized protein</fullName>
    </submittedName>
</protein>
<evidence type="ECO:0000313" key="1">
    <source>
        <dbReference type="EMBL" id="QGW28019.1"/>
    </source>
</evidence>
<evidence type="ECO:0000313" key="2">
    <source>
        <dbReference type="Proteomes" id="UP000426027"/>
    </source>
</evidence>
<dbReference type="AlphaFoldDB" id="A0A6I6GSC5"/>
<gene>
    <name evidence="1" type="ORF">GLV81_07825</name>
</gene>
<proteinExistence type="predicted"/>
<accession>A0A6I6GSC5</accession>
<dbReference type="RefSeq" id="WP_157478331.1">
    <property type="nucleotide sequence ID" value="NZ_CP046566.1"/>
</dbReference>
<keyword evidence="2" id="KW-1185">Reference proteome</keyword>
<dbReference type="EMBL" id="CP046566">
    <property type="protein sequence ID" value="QGW28019.1"/>
    <property type="molecule type" value="Genomic_DNA"/>
</dbReference>
<name>A0A6I6GSC5_9BACT</name>
<sequence length="90" mass="9854">MYREMKDFIKLNLYAMNRFFVSVLTTTLVFLMTSVWGQNCAVNAGLDQTICVNQTLTLTGTPGSPQFVPPAYQWTKLSGPAASITSPTAS</sequence>
<dbReference type="InterPro" id="IPR013783">
    <property type="entry name" value="Ig-like_fold"/>
</dbReference>
<dbReference type="Gene3D" id="2.60.40.10">
    <property type="entry name" value="Immunoglobulins"/>
    <property type="match status" value="1"/>
</dbReference>
<organism evidence="1 2">
    <name type="scientific">Phnomibacter ginsenosidimutans</name>
    <dbReference type="NCBI Taxonomy" id="2676868"/>
    <lineage>
        <taxon>Bacteria</taxon>
        <taxon>Pseudomonadati</taxon>
        <taxon>Bacteroidota</taxon>
        <taxon>Chitinophagia</taxon>
        <taxon>Chitinophagales</taxon>
        <taxon>Chitinophagaceae</taxon>
        <taxon>Phnomibacter</taxon>
    </lineage>
</organism>
<dbReference type="KEGG" id="fls:GLV81_07825"/>
<reference evidence="1 2" key="1">
    <citation type="submission" date="2019-11" db="EMBL/GenBank/DDBJ databases">
        <authorList>
            <person name="Im W.T."/>
        </authorList>
    </citation>
    <scope>NUCLEOTIDE SEQUENCE [LARGE SCALE GENOMIC DNA]</scope>
    <source>
        <strain evidence="1 2">SB-02</strain>
    </source>
</reference>
<dbReference type="Proteomes" id="UP000426027">
    <property type="component" value="Chromosome"/>
</dbReference>